<organism evidence="6 7">
    <name type="scientific">Phellinidium pouzarii</name>
    <dbReference type="NCBI Taxonomy" id="167371"/>
    <lineage>
        <taxon>Eukaryota</taxon>
        <taxon>Fungi</taxon>
        <taxon>Dikarya</taxon>
        <taxon>Basidiomycota</taxon>
        <taxon>Agaricomycotina</taxon>
        <taxon>Agaricomycetes</taxon>
        <taxon>Hymenochaetales</taxon>
        <taxon>Hymenochaetaceae</taxon>
        <taxon>Phellinidium</taxon>
    </lineage>
</organism>
<evidence type="ECO:0000313" key="7">
    <source>
        <dbReference type="Proteomes" id="UP000308199"/>
    </source>
</evidence>
<gene>
    <name evidence="6" type="ORF">EW145_g7541</name>
</gene>
<dbReference type="GO" id="GO:0015074">
    <property type="term" value="P:DNA integration"/>
    <property type="evidence" value="ECO:0007669"/>
    <property type="project" value="InterPro"/>
</dbReference>
<feature type="domain" description="Integrase catalytic" evidence="5">
    <location>
        <begin position="359"/>
        <end position="523"/>
    </location>
</feature>
<evidence type="ECO:0000256" key="3">
    <source>
        <dbReference type="SAM" id="MobiDB-lite"/>
    </source>
</evidence>
<dbReference type="InterPro" id="IPR050951">
    <property type="entry name" value="Retrovirus_Pol_polyprotein"/>
</dbReference>
<dbReference type="InterPro" id="IPR000477">
    <property type="entry name" value="RT_dom"/>
</dbReference>
<dbReference type="CDD" id="cd01647">
    <property type="entry name" value="RT_LTR"/>
    <property type="match status" value="1"/>
</dbReference>
<proteinExistence type="predicted"/>
<feature type="region of interest" description="Disordered" evidence="3">
    <location>
        <begin position="273"/>
        <end position="292"/>
    </location>
</feature>
<sequence length="592" mass="66694">MDKLRGAKYFTKLDLRSGYNNIRIKEGDQYKAAFKTIHGLFEPTVMFFSLCNSPATFQMFMNDIFRIIITEEAILIYMDDILIFSDNLEDLCRKTNRVLKVLQDNNLFLKPEKCIFEVQEVEFLGMIICPDNIHMDPVKLAGIQQWPEPHTVKQLRSFLGFCNFYRLFIPNYSSIAYPLNELTRTNEPWKWNELWTNAFTTLKNLFSSQPALLIPDKTKPFILETDTSKVTLGAVLYQANSNGDLQPCGFISEAFGPAQQRYEVLPIPQSSGVTTRTYPTSEQPAASPLTNPAGTSSYPNLISLLPINPAKTSLVLTLYLDDLTMAQNQMKNKLSSPTPYSLAELMLTYTTASKNPKPLINSPIPSFMLKPSISPPLSNSPLMTGPQTLTFSSFANAFTFLTIKTLNDKSFTFSMISLPSATQAYSKLLPLFVNTTGPQFASHVFQTLCSRLGIKSKLSTAYHPQTDGQTERANQEIEAYLRIYCGTAPNTWTKSIPDLEFSHNLQTHSVTKTSPFNIILGYNPIPIPPAIEPTNLPSLSKQLRLLTTIRKEALAAHDLARLHMARHTSRKFTPFKLGDKVWLEATHLHFPN</sequence>
<dbReference type="EMBL" id="SGPK01000777">
    <property type="protein sequence ID" value="THG97798.1"/>
    <property type="molecule type" value="Genomic_DNA"/>
</dbReference>
<dbReference type="InterPro" id="IPR041577">
    <property type="entry name" value="RT_RNaseH_2"/>
</dbReference>
<evidence type="ECO:0008006" key="8">
    <source>
        <dbReference type="Google" id="ProtNLM"/>
    </source>
</evidence>
<dbReference type="SUPFAM" id="SSF56672">
    <property type="entry name" value="DNA/RNA polymerases"/>
    <property type="match status" value="1"/>
</dbReference>
<dbReference type="GO" id="GO:0003824">
    <property type="term" value="F:catalytic activity"/>
    <property type="evidence" value="ECO:0007669"/>
    <property type="project" value="UniProtKB-KW"/>
</dbReference>
<dbReference type="InterPro" id="IPR001584">
    <property type="entry name" value="Integrase_cat-core"/>
</dbReference>
<name>A0A4S4KHL3_9AGAM</name>
<dbReference type="AlphaFoldDB" id="A0A4S4KHL3"/>
<protein>
    <recommendedName>
        <fullName evidence="8">Integrase catalytic domain-containing protein</fullName>
    </recommendedName>
</protein>
<dbReference type="Gene3D" id="3.30.420.10">
    <property type="entry name" value="Ribonuclease H-like superfamily/Ribonuclease H"/>
    <property type="match status" value="1"/>
</dbReference>
<dbReference type="Gene3D" id="3.30.70.270">
    <property type="match status" value="2"/>
</dbReference>
<dbReference type="Pfam" id="PF17919">
    <property type="entry name" value="RT_RNaseH_2"/>
    <property type="match status" value="1"/>
</dbReference>
<keyword evidence="1" id="KW-0694">RNA-binding</keyword>
<dbReference type="PROSITE" id="PS50994">
    <property type="entry name" value="INTEGRASE"/>
    <property type="match status" value="1"/>
</dbReference>
<dbReference type="PROSITE" id="PS50878">
    <property type="entry name" value="RT_POL"/>
    <property type="match status" value="1"/>
</dbReference>
<dbReference type="InterPro" id="IPR012337">
    <property type="entry name" value="RNaseH-like_sf"/>
</dbReference>
<dbReference type="Pfam" id="PF00078">
    <property type="entry name" value="RVT_1"/>
    <property type="match status" value="1"/>
</dbReference>
<dbReference type="GO" id="GO:0003723">
    <property type="term" value="F:RNA binding"/>
    <property type="evidence" value="ECO:0007669"/>
    <property type="project" value="UniProtKB-KW"/>
</dbReference>
<evidence type="ECO:0000259" key="5">
    <source>
        <dbReference type="PROSITE" id="PS50994"/>
    </source>
</evidence>
<evidence type="ECO:0000256" key="1">
    <source>
        <dbReference type="ARBA" id="ARBA00022884"/>
    </source>
</evidence>
<evidence type="ECO:0000313" key="6">
    <source>
        <dbReference type="EMBL" id="THG97798.1"/>
    </source>
</evidence>
<comment type="caution">
    <text evidence="6">The sequence shown here is derived from an EMBL/GenBank/DDBJ whole genome shotgun (WGS) entry which is preliminary data.</text>
</comment>
<dbReference type="InterPro" id="IPR043128">
    <property type="entry name" value="Rev_trsase/Diguanyl_cyclase"/>
</dbReference>
<dbReference type="GO" id="GO:0005634">
    <property type="term" value="C:nucleus"/>
    <property type="evidence" value="ECO:0007669"/>
    <property type="project" value="UniProtKB-ARBA"/>
</dbReference>
<keyword evidence="2" id="KW-0511">Multifunctional enzyme</keyword>
<accession>A0A4S4KHL3</accession>
<dbReference type="Gene3D" id="3.10.10.10">
    <property type="entry name" value="HIV Type 1 Reverse Transcriptase, subunit A, domain 1"/>
    <property type="match status" value="1"/>
</dbReference>
<feature type="domain" description="Reverse transcriptase" evidence="4">
    <location>
        <begin position="1"/>
        <end position="128"/>
    </location>
</feature>
<dbReference type="SUPFAM" id="SSF53098">
    <property type="entry name" value="Ribonuclease H-like"/>
    <property type="match status" value="1"/>
</dbReference>
<dbReference type="InterPro" id="IPR036397">
    <property type="entry name" value="RNaseH_sf"/>
</dbReference>
<evidence type="ECO:0000259" key="4">
    <source>
        <dbReference type="PROSITE" id="PS50878"/>
    </source>
</evidence>
<keyword evidence="7" id="KW-1185">Reference proteome</keyword>
<dbReference type="PANTHER" id="PTHR37984">
    <property type="entry name" value="PROTEIN CBG26694"/>
    <property type="match status" value="1"/>
</dbReference>
<dbReference type="InterPro" id="IPR043502">
    <property type="entry name" value="DNA/RNA_pol_sf"/>
</dbReference>
<dbReference type="Proteomes" id="UP000308199">
    <property type="component" value="Unassembled WGS sequence"/>
</dbReference>
<dbReference type="FunFam" id="3.30.70.270:FF:000020">
    <property type="entry name" value="Transposon Tf2-6 polyprotein-like Protein"/>
    <property type="match status" value="1"/>
</dbReference>
<reference evidence="6 7" key="1">
    <citation type="submission" date="2019-02" db="EMBL/GenBank/DDBJ databases">
        <title>Genome sequencing of the rare red list fungi Phellinidium pouzarii.</title>
        <authorList>
            <person name="Buettner E."/>
            <person name="Kellner H."/>
        </authorList>
    </citation>
    <scope>NUCLEOTIDE SEQUENCE [LARGE SCALE GENOMIC DNA]</scope>
    <source>
        <strain evidence="6 7">DSM 108285</strain>
    </source>
</reference>
<dbReference type="OrthoDB" id="5152741at2759"/>
<evidence type="ECO:0000256" key="2">
    <source>
        <dbReference type="ARBA" id="ARBA00023268"/>
    </source>
</evidence>
<dbReference type="PANTHER" id="PTHR37984:SF5">
    <property type="entry name" value="PROTEIN NYNRIN-LIKE"/>
    <property type="match status" value="1"/>
</dbReference>